<dbReference type="GO" id="GO:0032040">
    <property type="term" value="C:small-subunit processome"/>
    <property type="evidence" value="ECO:0007669"/>
    <property type="project" value="TreeGrafter"/>
</dbReference>
<evidence type="ECO:0000256" key="1">
    <source>
        <dbReference type="ARBA" id="ARBA00007797"/>
    </source>
</evidence>
<comment type="caution">
    <text evidence="4">The sequence shown here is derived from an EMBL/GenBank/DDBJ whole genome shotgun (WGS) entry which is preliminary data.</text>
</comment>
<evidence type="ECO:0000259" key="3">
    <source>
        <dbReference type="Pfam" id="PF03914"/>
    </source>
</evidence>
<proteinExistence type="inferred from homology"/>
<protein>
    <recommendedName>
        <fullName evidence="3">CCAAT-binding factor domain-containing protein</fullName>
    </recommendedName>
</protein>
<dbReference type="AlphaFoldDB" id="A0A4S4K9C2"/>
<comment type="similarity">
    <text evidence="1">Belongs to the CBF/MAK21 family.</text>
</comment>
<dbReference type="Pfam" id="PF03914">
    <property type="entry name" value="CBF"/>
    <property type="match status" value="1"/>
</dbReference>
<accession>A0A4S4K9C2</accession>
<keyword evidence="5" id="KW-1185">Reference proteome</keyword>
<dbReference type="GO" id="GO:0030692">
    <property type="term" value="C:Noc4p-Nop14p complex"/>
    <property type="evidence" value="ECO:0007669"/>
    <property type="project" value="TreeGrafter"/>
</dbReference>
<evidence type="ECO:0000313" key="5">
    <source>
        <dbReference type="Proteomes" id="UP000309038"/>
    </source>
</evidence>
<evidence type="ECO:0000256" key="2">
    <source>
        <dbReference type="SAM" id="MobiDB-lite"/>
    </source>
</evidence>
<reference evidence="4 5" key="1">
    <citation type="submission" date="2019-02" db="EMBL/GenBank/DDBJ databases">
        <title>Genome sequencing of the rare red list fungi Phlebia centrifuga.</title>
        <authorList>
            <person name="Buettner E."/>
            <person name="Kellner H."/>
        </authorList>
    </citation>
    <scope>NUCLEOTIDE SEQUENCE [LARGE SCALE GENOMIC DNA]</scope>
    <source>
        <strain evidence="4 5">DSM 108282</strain>
    </source>
</reference>
<dbReference type="Proteomes" id="UP000309038">
    <property type="component" value="Unassembled WGS sequence"/>
</dbReference>
<dbReference type="PANTHER" id="PTHR12455:SF0">
    <property type="entry name" value="NUCLEOLAR COMPLEX PROTEIN 4 HOMOLOG"/>
    <property type="match status" value="1"/>
</dbReference>
<dbReference type="InterPro" id="IPR005612">
    <property type="entry name" value="CCAAT-binding_factor"/>
</dbReference>
<sequence length="530" mass="59681">MAPRSSLPTSSKKRKGDAVEDELYASIQQFEEQLVAAASSSKSSLNPLADLLDIAVNATDAQALSKAVYALYRVFVVIITNGLLLNVAGNDEARAVRAWIQVKLNAYTRLLTGGLLATYSKDQHPHAPANHLSILERLTTFPTEISEVNKWWVEELGVRPPKPKSAGQDDDEDDTKDINIDDADEENEDDWRKFFDEQETDENPKAEQKNPLGRLHKLTLHQSLHSLSSHKAVFTRAWLNLLPMLSHGPAEYTKSLMTRALNIMHRGVMPHLTRAVMVMDWVASCVDYGPYFVTSTDSLTNSPTGGTVGLLALNALFILIKEYNLDYPSFYTRLYAFLDRDVLHLKHRARFFRMTELFLSSTLLPVTLLASFIKRLARLSLNAPPAAIVMIVPFTYNIVKKHPSLMAMIHRVDDTFEAANDPFQTNEKNPTLTNAIESSLWELYSQKHHYHSAVSTLVRIFEEAFTKPNYSLEDFLDHTYGTMYESEGKRRIKKEPATGMEVTPFAYFPGPAQNLDEAGGDKVNGLWVFS</sequence>
<dbReference type="InterPro" id="IPR027193">
    <property type="entry name" value="Noc4"/>
</dbReference>
<dbReference type="GO" id="GO:0042254">
    <property type="term" value="P:ribosome biogenesis"/>
    <property type="evidence" value="ECO:0007669"/>
    <property type="project" value="InterPro"/>
</dbReference>
<feature type="domain" description="CCAAT-binding factor" evidence="3">
    <location>
        <begin position="310"/>
        <end position="457"/>
    </location>
</feature>
<dbReference type="PANTHER" id="PTHR12455">
    <property type="entry name" value="NUCLEOLAR COMPLEX PROTEIN 4"/>
    <property type="match status" value="1"/>
</dbReference>
<evidence type="ECO:0000313" key="4">
    <source>
        <dbReference type="EMBL" id="THG94453.1"/>
    </source>
</evidence>
<organism evidence="4 5">
    <name type="scientific">Hermanssonia centrifuga</name>
    <dbReference type="NCBI Taxonomy" id="98765"/>
    <lineage>
        <taxon>Eukaryota</taxon>
        <taxon>Fungi</taxon>
        <taxon>Dikarya</taxon>
        <taxon>Basidiomycota</taxon>
        <taxon>Agaricomycotina</taxon>
        <taxon>Agaricomycetes</taxon>
        <taxon>Polyporales</taxon>
        <taxon>Meruliaceae</taxon>
        <taxon>Hermanssonia</taxon>
    </lineage>
</organism>
<name>A0A4S4K9C2_9APHY</name>
<feature type="compositionally biased region" description="Acidic residues" evidence="2">
    <location>
        <begin position="168"/>
        <end position="186"/>
    </location>
</feature>
<dbReference type="EMBL" id="SGPJ01000445">
    <property type="protein sequence ID" value="THG94453.1"/>
    <property type="molecule type" value="Genomic_DNA"/>
</dbReference>
<feature type="region of interest" description="Disordered" evidence="2">
    <location>
        <begin position="159"/>
        <end position="186"/>
    </location>
</feature>
<gene>
    <name evidence="4" type="ORF">EW026_g7023</name>
</gene>